<dbReference type="EMBL" id="MAYM02001200">
    <property type="protein sequence ID" value="RLN25919.1"/>
    <property type="molecule type" value="Genomic_DNA"/>
</dbReference>
<proteinExistence type="predicted"/>
<dbReference type="InterPro" id="IPR004201">
    <property type="entry name" value="Cdc48_dom2"/>
</dbReference>
<gene>
    <name evidence="5" type="ORF">BBI17_008720</name>
    <name evidence="6" type="ORF">BBO99_00008720</name>
    <name evidence="4" type="ORF">JM16_008568</name>
</gene>
<reference evidence="7 8" key="2">
    <citation type="submission" date="2018-07" db="EMBL/GenBank/DDBJ databases">
        <title>Genome sequencing of oomycete isolates from Chile give support for New Zealand origin for Phytophthora kernoviae and make available the first Nothophytophthora sp. genome.</title>
        <authorList>
            <person name="Studholme D.J."/>
            <person name="Sanfuentes E."/>
            <person name="Panda P."/>
            <person name="Hill R."/>
            <person name="Sambles C."/>
            <person name="Grant M."/>
            <person name="Williams N.M."/>
            <person name="Mcdougal R.L."/>
        </authorList>
    </citation>
    <scope>NUCLEOTIDE SEQUENCE [LARGE SCALE GENOMIC DNA]</scope>
    <source>
        <strain evidence="5">Chile2</strain>
        <strain evidence="6">Chile4</strain>
    </source>
</reference>
<dbReference type="EMBL" id="JPWV03000498">
    <property type="protein sequence ID" value="KAG2509968.1"/>
    <property type="molecule type" value="Genomic_DNA"/>
</dbReference>
<evidence type="ECO:0000313" key="4">
    <source>
        <dbReference type="EMBL" id="KAG2509968.1"/>
    </source>
</evidence>
<dbReference type="Proteomes" id="UP000285624">
    <property type="component" value="Unassembled WGS sequence"/>
</dbReference>
<dbReference type="InterPro" id="IPR015424">
    <property type="entry name" value="PyrdxlP-dep_Trfase"/>
</dbReference>
<evidence type="ECO:0000313" key="8">
    <source>
        <dbReference type="Proteomes" id="UP000285883"/>
    </source>
</evidence>
<dbReference type="Pfam" id="PF02933">
    <property type="entry name" value="CDC48_2"/>
    <property type="match status" value="1"/>
</dbReference>
<evidence type="ECO:0000313" key="7">
    <source>
        <dbReference type="Proteomes" id="UP000285624"/>
    </source>
</evidence>
<dbReference type="InterPro" id="IPR029067">
    <property type="entry name" value="CDC48_domain_2-like_sf"/>
</dbReference>
<comment type="caution">
    <text evidence="6">The sequence shown here is derived from an EMBL/GenBank/DDBJ whole genome shotgun (WGS) entry which is preliminary data.</text>
</comment>
<organism evidence="6 7">
    <name type="scientific">Phytophthora kernoviae</name>
    <dbReference type="NCBI Taxonomy" id="325452"/>
    <lineage>
        <taxon>Eukaryota</taxon>
        <taxon>Sar</taxon>
        <taxon>Stramenopiles</taxon>
        <taxon>Oomycota</taxon>
        <taxon>Peronosporomycetes</taxon>
        <taxon>Peronosporales</taxon>
        <taxon>Peronosporaceae</taxon>
        <taxon>Phytophthora</taxon>
    </lineage>
</organism>
<evidence type="ECO:0000256" key="2">
    <source>
        <dbReference type="ARBA" id="ARBA00022840"/>
    </source>
</evidence>
<evidence type="ECO:0000313" key="6">
    <source>
        <dbReference type="EMBL" id="RLN74830.1"/>
    </source>
</evidence>
<dbReference type="Gene3D" id="3.10.330.10">
    <property type="match status" value="1"/>
</dbReference>
<evidence type="ECO:0000256" key="1">
    <source>
        <dbReference type="ARBA" id="ARBA00022741"/>
    </source>
</evidence>
<dbReference type="Pfam" id="PF02359">
    <property type="entry name" value="CDC48_N"/>
    <property type="match status" value="1"/>
</dbReference>
<dbReference type="SUPFAM" id="SSF54585">
    <property type="entry name" value="Cdc48 domain 2-like"/>
    <property type="match status" value="1"/>
</dbReference>
<reference evidence="4" key="3">
    <citation type="submission" date="2020-06" db="EMBL/GenBank/DDBJ databases">
        <authorList>
            <person name="Studholme D.J."/>
        </authorList>
    </citation>
    <scope>NUCLEOTIDE SEQUENCE</scope>
    <source>
        <strain evidence="4">NZFS 2646</strain>
    </source>
</reference>
<dbReference type="InterPro" id="IPR003338">
    <property type="entry name" value="CDC4_N-term_subdom"/>
</dbReference>
<dbReference type="InterPro" id="IPR009010">
    <property type="entry name" value="Asp_de-COase-like_dom_sf"/>
</dbReference>
<sequence length="342" mass="37883">MLIGVDEVSTLLHQHGALAFWDYDIRAPYVDIGIDMNPKNPMTSKNAIFFSGRKFIVGPGSINAIAVKMTLMENDEGGTLDTLGSIRLNLVFELKHPSSRHLLEVTQEDSTALDQAIVVGNEISESSGTRISFPYFVEDAEVDYILEALHFLADHGWKFLPKYNISCCTGVWRHVSRATENASLTSMKALGVTHGDVVLLAQGGRKTVAIARLDESDDAHPRTARISTIMRRNLHVDLDGEVTLTNLGNDVPDAKFIRVLPIDDTVDDCMLGEKLFDRYLQPYFTDAFRPIQQGDLLLVRHVAGGPDVEFVVVETDPKPYCIVGPNTDIFYNGTPASRHDLL</sequence>
<keyword evidence="2" id="KW-0067">ATP-binding</keyword>
<dbReference type="SUPFAM" id="SSF50692">
    <property type="entry name" value="ADC-like"/>
    <property type="match status" value="1"/>
</dbReference>
<dbReference type="InterPro" id="IPR015421">
    <property type="entry name" value="PyrdxlP-dep_Trfase_major"/>
</dbReference>
<evidence type="ECO:0000313" key="5">
    <source>
        <dbReference type="EMBL" id="RLN25919.1"/>
    </source>
</evidence>
<evidence type="ECO:0000259" key="3">
    <source>
        <dbReference type="SMART" id="SM01072"/>
    </source>
</evidence>
<dbReference type="SUPFAM" id="SSF53383">
    <property type="entry name" value="PLP-dependent transferases"/>
    <property type="match status" value="1"/>
</dbReference>
<dbReference type="Gene3D" id="3.40.640.10">
    <property type="entry name" value="Type I PLP-dependent aspartate aminotransferase-like (Major domain)"/>
    <property type="match status" value="1"/>
</dbReference>
<dbReference type="SMART" id="SM01072">
    <property type="entry name" value="CDC48_2"/>
    <property type="match status" value="1"/>
</dbReference>
<dbReference type="Proteomes" id="UP000285883">
    <property type="component" value="Unassembled WGS sequence"/>
</dbReference>
<dbReference type="EMBL" id="MBDN02000500">
    <property type="protein sequence ID" value="RLN74830.1"/>
    <property type="molecule type" value="Genomic_DNA"/>
</dbReference>
<dbReference type="Proteomes" id="UP000785171">
    <property type="component" value="Unassembled WGS sequence"/>
</dbReference>
<keyword evidence="7" id="KW-1185">Reference proteome</keyword>
<accession>A0A3R7J338</accession>
<name>A0A3R7J338_9STRA</name>
<dbReference type="PANTHER" id="PTHR43686">
    <property type="entry name" value="SULFURTRANSFERASE-RELATED"/>
    <property type="match status" value="1"/>
</dbReference>
<dbReference type="STRING" id="325452.A0A3R7J338"/>
<dbReference type="AlphaFoldDB" id="A0A3R7J338"/>
<dbReference type="GO" id="GO:0005524">
    <property type="term" value="F:ATP binding"/>
    <property type="evidence" value="ECO:0007669"/>
    <property type="project" value="UniProtKB-KW"/>
</dbReference>
<dbReference type="FunFam" id="3.10.330.10:FF:000001">
    <property type="entry name" value="Cell division control 48"/>
    <property type="match status" value="1"/>
</dbReference>
<keyword evidence="1" id="KW-0547">Nucleotide-binding</keyword>
<dbReference type="Gene3D" id="2.40.40.20">
    <property type="match status" value="1"/>
</dbReference>
<dbReference type="PANTHER" id="PTHR43686:SF1">
    <property type="entry name" value="AMINOTRAN_5 DOMAIN-CONTAINING PROTEIN"/>
    <property type="match status" value="1"/>
</dbReference>
<reference evidence="4" key="1">
    <citation type="journal article" date="2015" name="Genom Data">
        <title>Genome sequences of six Phytophthora species associated with forests in New Zealand.</title>
        <authorList>
            <person name="Studholme D.J."/>
            <person name="McDougal R.L."/>
            <person name="Sambles C."/>
            <person name="Hansen E."/>
            <person name="Hardy G."/>
            <person name="Grant M."/>
            <person name="Ganley R.J."/>
            <person name="Williams N.M."/>
        </authorList>
    </citation>
    <scope>NUCLEOTIDE SEQUENCE</scope>
    <source>
        <strain evidence="4">NZFS 2646</strain>
    </source>
</reference>
<feature type="domain" description="CDC48" evidence="3">
    <location>
        <begin position="270"/>
        <end position="338"/>
    </location>
</feature>
<protein>
    <recommendedName>
        <fullName evidence="3">CDC48 domain-containing protein</fullName>
    </recommendedName>
</protein>